<name>L7F456_STRT8</name>
<organism evidence="1 2">
    <name type="scientific">Streptomyces turgidiscabies (strain Car8)</name>
    <dbReference type="NCBI Taxonomy" id="698760"/>
    <lineage>
        <taxon>Bacteria</taxon>
        <taxon>Bacillati</taxon>
        <taxon>Actinomycetota</taxon>
        <taxon>Actinomycetes</taxon>
        <taxon>Kitasatosporales</taxon>
        <taxon>Streptomycetaceae</taxon>
        <taxon>Streptomyces</taxon>
    </lineage>
</organism>
<evidence type="ECO:0000313" key="2">
    <source>
        <dbReference type="Proteomes" id="UP000010931"/>
    </source>
</evidence>
<keyword evidence="2" id="KW-1185">Reference proteome</keyword>
<protein>
    <submittedName>
        <fullName evidence="1">Uncharacterized protein</fullName>
    </submittedName>
</protein>
<gene>
    <name evidence="1" type="ORF">STRTUCAR8_10266</name>
</gene>
<sequence>MCALRDLHGPDRHLAKETNLFFAADTVPGLLPRSPAIVLTRAPSGSRRRSRAFRE</sequence>
<comment type="caution">
    <text evidence="1">The sequence shown here is derived from an EMBL/GenBank/DDBJ whole genome shotgun (WGS) entry which is preliminary data.</text>
</comment>
<evidence type="ECO:0000313" key="1">
    <source>
        <dbReference type="EMBL" id="ELP66077.1"/>
    </source>
</evidence>
<dbReference type="AlphaFoldDB" id="L7F456"/>
<accession>L7F456</accession>
<reference evidence="1 2" key="1">
    <citation type="journal article" date="2011" name="Plasmid">
        <title>Streptomyces turgidiscabies Car8 contains a modular pathogenicity island that shares virulence genes with other actinobacterial plant pathogens.</title>
        <authorList>
            <person name="Huguet-Tapia J.C."/>
            <person name="Badger J.H."/>
            <person name="Loria R."/>
            <person name="Pettis G.S."/>
        </authorList>
    </citation>
    <scope>NUCLEOTIDE SEQUENCE [LARGE SCALE GENOMIC DNA]</scope>
    <source>
        <strain evidence="1 2">Car8</strain>
    </source>
</reference>
<dbReference type="EMBL" id="AEJB01000361">
    <property type="protein sequence ID" value="ELP66077.1"/>
    <property type="molecule type" value="Genomic_DNA"/>
</dbReference>
<proteinExistence type="predicted"/>
<dbReference type="Proteomes" id="UP000010931">
    <property type="component" value="Unassembled WGS sequence"/>
</dbReference>
<dbReference type="PATRIC" id="fig|698760.3.peg.5382"/>